<sequence length="68" mass="7753">MNTCLFFFIPTTIILSDDKDHGAFVMTCLCFCCSSSYFIPFVSRYMFKLVFIILFVAACGLQVRSILC</sequence>
<keyword evidence="1" id="KW-0472">Membrane</keyword>
<evidence type="ECO:0000256" key="1">
    <source>
        <dbReference type="SAM" id="Phobius"/>
    </source>
</evidence>
<gene>
    <name evidence="2" type="ORF">H4Q32_005550</name>
</gene>
<dbReference type="EMBL" id="JACTAM010000001">
    <property type="protein sequence ID" value="KAI2668761.1"/>
    <property type="molecule type" value="Genomic_DNA"/>
</dbReference>
<proteinExistence type="predicted"/>
<dbReference type="Proteomes" id="UP000830375">
    <property type="component" value="Unassembled WGS sequence"/>
</dbReference>
<keyword evidence="1" id="KW-1133">Transmembrane helix</keyword>
<protein>
    <submittedName>
        <fullName evidence="2">PH-response regulator protein palI/prr-5</fullName>
    </submittedName>
</protein>
<evidence type="ECO:0000313" key="3">
    <source>
        <dbReference type="Proteomes" id="UP000830375"/>
    </source>
</evidence>
<name>A0ABQ8N1P2_LABRO</name>
<reference evidence="2 3" key="1">
    <citation type="submission" date="2022-01" db="EMBL/GenBank/DDBJ databases">
        <title>A high-quality chromosome-level genome assembly of rohu carp, Labeo rohita.</title>
        <authorList>
            <person name="Arick M.A. II"/>
            <person name="Hsu C.-Y."/>
            <person name="Magbanua Z."/>
            <person name="Pechanova O."/>
            <person name="Grover C."/>
            <person name="Miller E."/>
            <person name="Thrash A."/>
            <person name="Ezzel L."/>
            <person name="Alam S."/>
            <person name="Benzie J."/>
            <person name="Hamilton M."/>
            <person name="Karsi A."/>
            <person name="Lawrence M.L."/>
            <person name="Peterson D.G."/>
        </authorList>
    </citation>
    <scope>NUCLEOTIDE SEQUENCE [LARGE SCALE GENOMIC DNA]</scope>
    <source>
        <strain evidence="3">BAU-BD-2019</strain>
        <tissue evidence="2">Blood</tissue>
    </source>
</reference>
<feature type="transmembrane region" description="Helical" evidence="1">
    <location>
        <begin position="45"/>
        <end position="67"/>
    </location>
</feature>
<keyword evidence="3" id="KW-1185">Reference proteome</keyword>
<evidence type="ECO:0000313" key="2">
    <source>
        <dbReference type="EMBL" id="KAI2668761.1"/>
    </source>
</evidence>
<organism evidence="2 3">
    <name type="scientific">Labeo rohita</name>
    <name type="common">Indian major carp</name>
    <name type="synonym">Cyprinus rohita</name>
    <dbReference type="NCBI Taxonomy" id="84645"/>
    <lineage>
        <taxon>Eukaryota</taxon>
        <taxon>Metazoa</taxon>
        <taxon>Chordata</taxon>
        <taxon>Craniata</taxon>
        <taxon>Vertebrata</taxon>
        <taxon>Euteleostomi</taxon>
        <taxon>Actinopterygii</taxon>
        <taxon>Neopterygii</taxon>
        <taxon>Teleostei</taxon>
        <taxon>Ostariophysi</taxon>
        <taxon>Cypriniformes</taxon>
        <taxon>Cyprinidae</taxon>
        <taxon>Labeoninae</taxon>
        <taxon>Labeonini</taxon>
        <taxon>Labeo</taxon>
    </lineage>
</organism>
<keyword evidence="1" id="KW-0812">Transmembrane</keyword>
<feature type="transmembrane region" description="Helical" evidence="1">
    <location>
        <begin position="21"/>
        <end position="39"/>
    </location>
</feature>
<comment type="caution">
    <text evidence="2">The sequence shown here is derived from an EMBL/GenBank/DDBJ whole genome shotgun (WGS) entry which is preliminary data.</text>
</comment>
<accession>A0ABQ8N1P2</accession>